<evidence type="ECO:0000256" key="7">
    <source>
        <dbReference type="PROSITE-ProRule" id="PRU00330"/>
    </source>
</evidence>
<dbReference type="Pfam" id="PF26557">
    <property type="entry name" value="Cullin_AB"/>
    <property type="match status" value="1"/>
</dbReference>
<dbReference type="GO" id="GO:0006511">
    <property type="term" value="P:ubiquitin-dependent protein catabolic process"/>
    <property type="evidence" value="ECO:0007669"/>
    <property type="project" value="InterPro"/>
</dbReference>
<evidence type="ECO:0000313" key="11">
    <source>
        <dbReference type="WBParaSite" id="jg17305"/>
    </source>
</evidence>
<dbReference type="PANTHER" id="PTHR11932">
    <property type="entry name" value="CULLIN"/>
    <property type="match status" value="1"/>
</dbReference>
<dbReference type="FunFam" id="1.20.1310.10:FF:000014">
    <property type="entry name" value="Cullin 5"/>
    <property type="match status" value="1"/>
</dbReference>
<reference evidence="11" key="1">
    <citation type="submission" date="2022-11" db="UniProtKB">
        <authorList>
            <consortium name="WormBaseParasite"/>
        </authorList>
    </citation>
    <scope>IDENTIFICATION</scope>
</reference>
<dbReference type="GO" id="GO:0031625">
    <property type="term" value="F:ubiquitin protein ligase binding"/>
    <property type="evidence" value="ECO:0007669"/>
    <property type="project" value="InterPro"/>
</dbReference>
<dbReference type="Pfam" id="PF00888">
    <property type="entry name" value="Cullin"/>
    <property type="match status" value="1"/>
</dbReference>
<dbReference type="InterPro" id="IPR036317">
    <property type="entry name" value="Cullin_homology_sf"/>
</dbReference>
<dbReference type="SMART" id="SM00182">
    <property type="entry name" value="CULLIN"/>
    <property type="match status" value="1"/>
</dbReference>
<dbReference type="Proteomes" id="UP000887574">
    <property type="component" value="Unplaced"/>
</dbReference>
<keyword evidence="3" id="KW-1017">Isopeptide bond</keyword>
<dbReference type="Gene3D" id="3.30.230.130">
    <property type="entry name" value="Cullin, Chain C, Domain 2"/>
    <property type="match status" value="1"/>
</dbReference>
<dbReference type="InterPro" id="IPR001373">
    <property type="entry name" value="Cullin_N"/>
</dbReference>
<dbReference type="InterPro" id="IPR016158">
    <property type="entry name" value="Cullin_homology"/>
</dbReference>
<evidence type="ECO:0000256" key="5">
    <source>
        <dbReference type="ARBA" id="ARBA00022843"/>
    </source>
</evidence>
<evidence type="ECO:0000313" key="10">
    <source>
        <dbReference type="Proteomes" id="UP000887574"/>
    </source>
</evidence>
<keyword evidence="5" id="KW-0832">Ubl conjugation</keyword>
<protein>
    <recommendedName>
        <fullName evidence="6">Cullin-5</fullName>
    </recommendedName>
</protein>
<comment type="pathway">
    <text evidence="1">Protein modification; protein ubiquitination.</text>
</comment>
<evidence type="ECO:0000259" key="9">
    <source>
        <dbReference type="PROSITE" id="PS50069"/>
    </source>
</evidence>
<dbReference type="PROSITE" id="PS50069">
    <property type="entry name" value="CULLIN_2"/>
    <property type="match status" value="1"/>
</dbReference>
<dbReference type="Gene3D" id="1.20.1310.10">
    <property type="entry name" value="Cullin Repeats"/>
    <property type="match status" value="4"/>
</dbReference>
<proteinExistence type="inferred from homology"/>
<evidence type="ECO:0000256" key="2">
    <source>
        <dbReference type="ARBA" id="ARBA00006019"/>
    </source>
</evidence>
<evidence type="ECO:0000256" key="8">
    <source>
        <dbReference type="RuleBase" id="RU003829"/>
    </source>
</evidence>
<name>A0A915D8P0_9BILA</name>
<evidence type="ECO:0000256" key="6">
    <source>
        <dbReference type="ARBA" id="ARBA00040451"/>
    </source>
</evidence>
<dbReference type="AlphaFoldDB" id="A0A915D8P0"/>
<dbReference type="FunFam" id="1.20.1310.10:FF:000009">
    <property type="entry name" value="Cullin 5"/>
    <property type="match status" value="1"/>
</dbReference>
<accession>A0A915D8P0</accession>
<feature type="domain" description="Cullin family profile" evidence="9">
    <location>
        <begin position="401"/>
        <end position="593"/>
    </location>
</feature>
<keyword evidence="4" id="KW-0833">Ubl conjugation pathway</keyword>
<keyword evidence="10" id="KW-1185">Reference proteome</keyword>
<dbReference type="InterPro" id="IPR045093">
    <property type="entry name" value="Cullin"/>
</dbReference>
<organism evidence="10 11">
    <name type="scientific">Ditylenchus dipsaci</name>
    <dbReference type="NCBI Taxonomy" id="166011"/>
    <lineage>
        <taxon>Eukaryota</taxon>
        <taxon>Metazoa</taxon>
        <taxon>Ecdysozoa</taxon>
        <taxon>Nematoda</taxon>
        <taxon>Chromadorea</taxon>
        <taxon>Rhabditida</taxon>
        <taxon>Tylenchina</taxon>
        <taxon>Tylenchomorpha</taxon>
        <taxon>Sphaerularioidea</taxon>
        <taxon>Anguinidae</taxon>
        <taxon>Anguininae</taxon>
        <taxon>Ditylenchus</taxon>
    </lineage>
</organism>
<comment type="similarity">
    <text evidence="2 7 8">Belongs to the cullin family.</text>
</comment>
<sequence>MLKQSQNNNIDFDSEWSKGLIVVRNLLNRRNVSKVEWHDLFSINSQITSWVNGGGERLLSELKNEIKLHVEAADRNIHNNTDENSLLQAYIQEWQSFAELSNVLPLPFRFIEQNASKPMSGLHRPANSQPQHLVRNLMLSCWNRIVFTKISDRLLRAAMKLIERERNGEPVQSKLIIGVRESFVYLNVDSENQLEKYTQFFEKSYLEATELFYKSRTAQILQENGVLSYMAYADEKLAEEEVRSKLYLDSSVGESNEKLVDKCVKVLVIEYQDQFLAEGHSLIKANEIERLKMMYRLVNRTPNGIVTLLGILSKHIKTEGLCAMQANAEVILADSEKFVEQLLNMYVVFSQLVKQAFCNDPRFLTVRDQAFQEVVNNTDVFRIDLVGNSKNKNAKPVSESKCPELLAIYCDLLLRKSALTKKFSSEEIDEKLNNVLLVLKYVNNKDVFMRYHKTHLSRRLILEMVADQEKEEGLVTKFREAGMPADYVTKLYRMLQDIEVNKDLNTKFKKSIGSNNNYRNMSDSINIKILNAGAWSRGRDRTHLSLPHELEDFIPEVEDFYKKQHNGRKLNWAHHWSTGTIAFANKMGDTTWR</sequence>
<dbReference type="SUPFAM" id="SSF75632">
    <property type="entry name" value="Cullin homology domain"/>
    <property type="match status" value="1"/>
</dbReference>
<evidence type="ECO:0000256" key="1">
    <source>
        <dbReference type="ARBA" id="ARBA00004906"/>
    </source>
</evidence>
<evidence type="ECO:0000256" key="4">
    <source>
        <dbReference type="ARBA" id="ARBA00022786"/>
    </source>
</evidence>
<dbReference type="WBParaSite" id="jg17305">
    <property type="protein sequence ID" value="jg17305"/>
    <property type="gene ID" value="jg17305"/>
</dbReference>
<evidence type="ECO:0000256" key="3">
    <source>
        <dbReference type="ARBA" id="ARBA00022499"/>
    </source>
</evidence>
<dbReference type="SUPFAM" id="SSF74788">
    <property type="entry name" value="Cullin repeat-like"/>
    <property type="match status" value="1"/>
</dbReference>
<dbReference type="InterPro" id="IPR059120">
    <property type="entry name" value="Cullin-like_AB"/>
</dbReference>
<dbReference type="InterPro" id="IPR016159">
    <property type="entry name" value="Cullin_repeat-like_dom_sf"/>
</dbReference>